<proteinExistence type="predicted"/>
<dbReference type="Proteomes" id="UP000254282">
    <property type="component" value="Unassembled WGS sequence"/>
</dbReference>
<evidence type="ECO:0000313" key="2">
    <source>
        <dbReference type="Proteomes" id="UP000254282"/>
    </source>
</evidence>
<dbReference type="AlphaFoldDB" id="A0A381FIK6"/>
<gene>
    <name evidence="1" type="ORF">NCTC13532_01912</name>
</gene>
<reference evidence="1 2" key="1">
    <citation type="submission" date="2018-06" db="EMBL/GenBank/DDBJ databases">
        <authorList>
            <consortium name="Pathogen Informatics"/>
            <person name="Doyle S."/>
        </authorList>
    </citation>
    <scope>NUCLEOTIDE SEQUENCE [LARGE SCALE GENOMIC DNA]</scope>
    <source>
        <strain evidence="1 2">NCTC13532</strain>
    </source>
</reference>
<accession>A0A381FIK6</accession>
<protein>
    <submittedName>
        <fullName evidence="1">Uncharacterized protein</fullName>
    </submittedName>
</protein>
<dbReference type="EMBL" id="UFVR01000004">
    <property type="protein sequence ID" value="SUX46379.1"/>
    <property type="molecule type" value="Genomic_DNA"/>
</dbReference>
<sequence>MVIAAGQEVLFALLDPFFLFVSLTLRTMPVTAGVVADGKISATITRINMTTQGRSPAVGQCPKRLFLMNAEVLG</sequence>
<name>A0A381FIK6_9FLAO</name>
<organism evidence="1 2">
    <name type="scientific">Chryseobacterium indoltheticum</name>
    <dbReference type="NCBI Taxonomy" id="254"/>
    <lineage>
        <taxon>Bacteria</taxon>
        <taxon>Pseudomonadati</taxon>
        <taxon>Bacteroidota</taxon>
        <taxon>Flavobacteriia</taxon>
        <taxon>Flavobacteriales</taxon>
        <taxon>Weeksellaceae</taxon>
        <taxon>Chryseobacterium group</taxon>
        <taxon>Chryseobacterium</taxon>
    </lineage>
</organism>
<evidence type="ECO:0000313" key="1">
    <source>
        <dbReference type="EMBL" id="SUX46379.1"/>
    </source>
</evidence>